<dbReference type="Pfam" id="PF00561">
    <property type="entry name" value="Abhydrolase_1"/>
    <property type="match status" value="1"/>
</dbReference>
<feature type="domain" description="AB hydrolase-1" evidence="1">
    <location>
        <begin position="20"/>
        <end position="130"/>
    </location>
</feature>
<dbReference type="PANTHER" id="PTHR46331">
    <property type="entry name" value="VALACYCLOVIR HYDROLASE"/>
    <property type="match status" value="1"/>
</dbReference>
<dbReference type="AlphaFoldDB" id="A0A8J9UPB5"/>
<dbReference type="Gene3D" id="3.40.50.1820">
    <property type="entry name" value="alpha/beta hydrolase"/>
    <property type="match status" value="1"/>
</dbReference>
<dbReference type="OrthoDB" id="19657at2759"/>
<dbReference type="Proteomes" id="UP000838878">
    <property type="component" value="Chromosome 4"/>
</dbReference>
<evidence type="ECO:0000313" key="2">
    <source>
        <dbReference type="EMBL" id="CAH0723547.1"/>
    </source>
</evidence>
<proteinExistence type="predicted"/>
<name>A0A8J9UPB5_9NEOP</name>
<dbReference type="InterPro" id="IPR000073">
    <property type="entry name" value="AB_hydrolase_1"/>
</dbReference>
<dbReference type="PANTHER" id="PTHR46331:SF2">
    <property type="entry name" value="VALACYCLOVIR HYDROLASE"/>
    <property type="match status" value="1"/>
</dbReference>
<feature type="non-terminal residue" evidence="2">
    <location>
        <position position="249"/>
    </location>
</feature>
<dbReference type="InterPro" id="IPR029058">
    <property type="entry name" value="AB_hydrolase_fold"/>
</dbReference>
<organism evidence="2 3">
    <name type="scientific">Brenthis ino</name>
    <name type="common">lesser marbled fritillary</name>
    <dbReference type="NCBI Taxonomy" id="405034"/>
    <lineage>
        <taxon>Eukaryota</taxon>
        <taxon>Metazoa</taxon>
        <taxon>Ecdysozoa</taxon>
        <taxon>Arthropoda</taxon>
        <taxon>Hexapoda</taxon>
        <taxon>Insecta</taxon>
        <taxon>Pterygota</taxon>
        <taxon>Neoptera</taxon>
        <taxon>Endopterygota</taxon>
        <taxon>Lepidoptera</taxon>
        <taxon>Glossata</taxon>
        <taxon>Ditrysia</taxon>
        <taxon>Papilionoidea</taxon>
        <taxon>Nymphalidae</taxon>
        <taxon>Heliconiinae</taxon>
        <taxon>Argynnini</taxon>
        <taxon>Brenthis</taxon>
    </lineage>
</organism>
<sequence length="249" mass="28521">MKIGNHNINYAKFGNGPHCIVCIPGGLGTITSHYKDQIDGFDKEKFTIVSFDPFGYGKSYPPERIFGKSNYEQDADTAYELMKRLNIPKYSCLGWSDGGAASMILAGKYPHAVHKLVICGTMAFFLDEDIVNLKKIQNVERWSDSMRQRMIETYGEEMFAQYSKKWVECKSKVLEADPDVCSSYLKNISCPTFILYGQRDVLVHKSHATFLCNNIKNTKSYAYPMGKHDIHIQYAEDFNQRVQEFLLEK</sequence>
<keyword evidence="3" id="KW-1185">Reference proteome</keyword>
<dbReference type="EMBL" id="OV170224">
    <property type="protein sequence ID" value="CAH0723547.1"/>
    <property type="molecule type" value="Genomic_DNA"/>
</dbReference>
<accession>A0A8J9UPB5</accession>
<dbReference type="GO" id="GO:0017171">
    <property type="term" value="F:serine hydrolase activity"/>
    <property type="evidence" value="ECO:0007669"/>
    <property type="project" value="TreeGrafter"/>
</dbReference>
<gene>
    <name evidence="2" type="ORF">BINO364_LOCUS9369</name>
</gene>
<evidence type="ECO:0000259" key="1">
    <source>
        <dbReference type="Pfam" id="PF00561"/>
    </source>
</evidence>
<reference evidence="2" key="1">
    <citation type="submission" date="2021-12" db="EMBL/GenBank/DDBJ databases">
        <authorList>
            <person name="Martin H S."/>
        </authorList>
    </citation>
    <scope>NUCLEOTIDE SEQUENCE</scope>
</reference>
<evidence type="ECO:0000313" key="3">
    <source>
        <dbReference type="Proteomes" id="UP000838878"/>
    </source>
</evidence>
<dbReference type="SUPFAM" id="SSF53474">
    <property type="entry name" value="alpha/beta-Hydrolases"/>
    <property type="match status" value="1"/>
</dbReference>
<protein>
    <recommendedName>
        <fullName evidence="1">AB hydrolase-1 domain-containing protein</fullName>
    </recommendedName>
</protein>